<dbReference type="InterPro" id="IPR029044">
    <property type="entry name" value="Nucleotide-diphossugar_trans"/>
</dbReference>
<evidence type="ECO:0000256" key="1">
    <source>
        <dbReference type="ARBA" id="ARBA00022679"/>
    </source>
</evidence>
<dbReference type="EMBL" id="MN740300">
    <property type="protein sequence ID" value="QHT99021.1"/>
    <property type="molecule type" value="Genomic_DNA"/>
</dbReference>
<evidence type="ECO:0000313" key="2">
    <source>
        <dbReference type="EMBL" id="QHT99021.1"/>
    </source>
</evidence>
<sequence length="269" mass="32084">MIPKIIHQTWRTDTLPEIFQHIYDKNKELNPEFEFRLWNHKNNESDIDILIKEEFNEIYNIYNNTRFGVQKADIARLAILYKYGGVYFDLDIMAIKPINDLIDYNSNTVYVALEPKEQTLKIFNSDKVLCNAFIATPPKNPLFKIALENIKTAYYINGNNIYNMFNFFGAGLISHTLLNNDINCNYIDSKLIYPINDPKFNDLSCSKKDWNMLKKGDYNNAYMVHYWIHSDFESKKLIEKFKFDKNKNIHDNIYQFFKELYPYNFYLAE</sequence>
<organism evidence="2">
    <name type="scientific">viral metagenome</name>
    <dbReference type="NCBI Taxonomy" id="1070528"/>
    <lineage>
        <taxon>unclassified sequences</taxon>
        <taxon>metagenomes</taxon>
        <taxon>organismal metagenomes</taxon>
    </lineage>
</organism>
<dbReference type="Gene3D" id="3.90.550.20">
    <property type="match status" value="1"/>
</dbReference>
<dbReference type="PANTHER" id="PTHR32385:SF15">
    <property type="entry name" value="INOSITOL PHOSPHOCERAMIDE MANNOSYLTRANSFERASE 1"/>
    <property type="match status" value="1"/>
</dbReference>
<keyword evidence="1" id="KW-0808">Transferase</keyword>
<name>A0A6C0J072_9ZZZZ</name>
<dbReference type="InterPro" id="IPR051706">
    <property type="entry name" value="Glycosyltransferase_domain"/>
</dbReference>
<dbReference type="PANTHER" id="PTHR32385">
    <property type="entry name" value="MANNOSYL PHOSPHORYLINOSITOL CERAMIDE SYNTHASE"/>
    <property type="match status" value="1"/>
</dbReference>
<dbReference type="SUPFAM" id="SSF53448">
    <property type="entry name" value="Nucleotide-diphospho-sugar transferases"/>
    <property type="match status" value="1"/>
</dbReference>
<dbReference type="InterPro" id="IPR007577">
    <property type="entry name" value="GlycoTrfase_DXD_sugar-bd_CS"/>
</dbReference>
<dbReference type="GO" id="GO:0051999">
    <property type="term" value="P:mannosyl-inositol phosphorylceramide biosynthetic process"/>
    <property type="evidence" value="ECO:0007669"/>
    <property type="project" value="TreeGrafter"/>
</dbReference>
<accession>A0A6C0J072</accession>
<dbReference type="AlphaFoldDB" id="A0A6C0J072"/>
<proteinExistence type="predicted"/>
<evidence type="ECO:0008006" key="3">
    <source>
        <dbReference type="Google" id="ProtNLM"/>
    </source>
</evidence>
<reference evidence="2" key="1">
    <citation type="journal article" date="2020" name="Nature">
        <title>Giant virus diversity and host interactions through global metagenomics.</title>
        <authorList>
            <person name="Schulz F."/>
            <person name="Roux S."/>
            <person name="Paez-Espino D."/>
            <person name="Jungbluth S."/>
            <person name="Walsh D.A."/>
            <person name="Denef V.J."/>
            <person name="McMahon K.D."/>
            <person name="Konstantinidis K.T."/>
            <person name="Eloe-Fadrosh E.A."/>
            <person name="Kyrpides N.C."/>
            <person name="Woyke T."/>
        </authorList>
    </citation>
    <scope>NUCLEOTIDE SEQUENCE</scope>
    <source>
        <strain evidence="2">GVMAG-M-3300025695-21</strain>
    </source>
</reference>
<dbReference type="Pfam" id="PF04488">
    <property type="entry name" value="Gly_transf_sug"/>
    <property type="match status" value="1"/>
</dbReference>
<dbReference type="GO" id="GO:0016020">
    <property type="term" value="C:membrane"/>
    <property type="evidence" value="ECO:0007669"/>
    <property type="project" value="GOC"/>
</dbReference>
<protein>
    <recommendedName>
        <fullName evidence="3">Alpha 1,4-glycosyltransferase domain-containing protein</fullName>
    </recommendedName>
</protein>
<dbReference type="GO" id="GO:0000030">
    <property type="term" value="F:mannosyltransferase activity"/>
    <property type="evidence" value="ECO:0007669"/>
    <property type="project" value="TreeGrafter"/>
</dbReference>